<dbReference type="Proteomes" id="UP000242367">
    <property type="component" value="Unassembled WGS sequence"/>
</dbReference>
<evidence type="ECO:0000313" key="3">
    <source>
        <dbReference type="Proteomes" id="UP000242367"/>
    </source>
</evidence>
<keyword evidence="3" id="KW-1185">Reference proteome</keyword>
<dbReference type="InterPro" id="IPR051606">
    <property type="entry name" value="Polyketide_Oxido-like"/>
</dbReference>
<comment type="caution">
    <text evidence="2">The sequence shown here is derived from an EMBL/GenBank/DDBJ whole genome shotgun (WGS) entry which is preliminary data.</text>
</comment>
<reference evidence="2 3" key="1">
    <citation type="journal article" date="2017" name="Chemistry">
        <title>Isolation, Biosynthesis and Chemical Modifications of Rubterolones A-F: Rare Tropolone Alkaloids from Actinomadura sp. 5-2.</title>
        <authorList>
            <person name="Guo H."/>
            <person name="Benndorf R."/>
            <person name="Leichnitz D."/>
            <person name="Klassen J.L."/>
            <person name="Vollmers J."/>
            <person name="Gorls H."/>
            <person name="Steinacker M."/>
            <person name="Weigel C."/>
            <person name="Dahse H.M."/>
            <person name="Kaster A.K."/>
            <person name="de Beer Z.W."/>
            <person name="Poulsen M."/>
            <person name="Beemelmanns C."/>
        </authorList>
    </citation>
    <scope>NUCLEOTIDE SEQUENCE [LARGE SCALE GENOMIC DNA]</scope>
    <source>
        <strain evidence="2 3">5-2</strain>
    </source>
</reference>
<accession>A0A2P4UGS1</accession>
<name>A0A2P4UGS1_9ACTN</name>
<dbReference type="InterPro" id="IPR036291">
    <property type="entry name" value="NAD(P)-bd_dom_sf"/>
</dbReference>
<proteinExistence type="predicted"/>
<dbReference type="PANTHER" id="PTHR43355">
    <property type="entry name" value="FLAVIN REDUCTASE (NADPH)"/>
    <property type="match status" value="1"/>
</dbReference>
<evidence type="ECO:0000259" key="1">
    <source>
        <dbReference type="Pfam" id="PF13460"/>
    </source>
</evidence>
<evidence type="ECO:0000313" key="2">
    <source>
        <dbReference type="EMBL" id="POM24206.1"/>
    </source>
</evidence>
<dbReference type="GO" id="GO:0016646">
    <property type="term" value="F:oxidoreductase activity, acting on the CH-NH group of donors, NAD or NADP as acceptor"/>
    <property type="evidence" value="ECO:0007669"/>
    <property type="project" value="TreeGrafter"/>
</dbReference>
<feature type="domain" description="NAD(P)-binding" evidence="1">
    <location>
        <begin position="7"/>
        <end position="192"/>
    </location>
</feature>
<dbReference type="AlphaFoldDB" id="A0A2P4UGS1"/>
<dbReference type="Pfam" id="PF13460">
    <property type="entry name" value="NAD_binding_10"/>
    <property type="match status" value="1"/>
</dbReference>
<dbReference type="InterPro" id="IPR016040">
    <property type="entry name" value="NAD(P)-bd_dom"/>
</dbReference>
<dbReference type="SUPFAM" id="SSF51735">
    <property type="entry name" value="NAD(P)-binding Rossmann-fold domains"/>
    <property type="match status" value="1"/>
</dbReference>
<dbReference type="PANTHER" id="PTHR43355:SF2">
    <property type="entry name" value="FLAVIN REDUCTASE (NADPH)"/>
    <property type="match status" value="1"/>
</dbReference>
<gene>
    <name evidence="2" type="ORF">BTM25_28330</name>
</gene>
<dbReference type="Gene3D" id="3.40.50.720">
    <property type="entry name" value="NAD(P)-binding Rossmann-like Domain"/>
    <property type="match status" value="1"/>
</dbReference>
<protein>
    <submittedName>
        <fullName evidence="2">Short chain dehydrogenase</fullName>
    </submittedName>
</protein>
<dbReference type="RefSeq" id="WP_103563358.1">
    <property type="nucleotide sequence ID" value="NZ_MTBP01000002.1"/>
</dbReference>
<organism evidence="2 3">
    <name type="scientific">Actinomadura rubteroloni</name>
    <dbReference type="NCBI Taxonomy" id="1926885"/>
    <lineage>
        <taxon>Bacteria</taxon>
        <taxon>Bacillati</taxon>
        <taxon>Actinomycetota</taxon>
        <taxon>Actinomycetes</taxon>
        <taxon>Streptosporangiales</taxon>
        <taxon>Thermomonosporaceae</taxon>
        <taxon>Actinomadura</taxon>
    </lineage>
</organism>
<sequence length="206" mass="21579">MKILLIGSTGMIGSRIAAEARSRGHEVTGATRRGTDGVVLDIADESRVADLAKDKDAVVVAVTPPRDGTPPAPYLLAVGRALLGGVRAAGAGRLVVVGGAGSLEVAPGLRLVDTPDFPDVYKSEALAHAELLDLIRADAADVDWTYVSPAAEIEPGERTGHYRRGGDELIVDADGNSRISAEDFALALVDELETVQSHRGRITFAY</sequence>
<dbReference type="EMBL" id="MTBP01000002">
    <property type="protein sequence ID" value="POM24206.1"/>
    <property type="molecule type" value="Genomic_DNA"/>
</dbReference>